<proteinExistence type="predicted"/>
<dbReference type="Proteomes" id="UP001596540">
    <property type="component" value="Unassembled WGS sequence"/>
</dbReference>
<reference evidence="2" key="1">
    <citation type="journal article" date="2019" name="Int. J. Syst. Evol. Microbiol.">
        <title>The Global Catalogue of Microorganisms (GCM) 10K type strain sequencing project: providing services to taxonomists for standard genome sequencing and annotation.</title>
        <authorList>
            <consortium name="The Broad Institute Genomics Platform"/>
            <consortium name="The Broad Institute Genome Sequencing Center for Infectious Disease"/>
            <person name="Wu L."/>
            <person name="Ma J."/>
        </authorList>
    </citation>
    <scope>NUCLEOTIDE SEQUENCE [LARGE SCALE GENOMIC DNA]</scope>
    <source>
        <strain evidence="2">CGMCC 4.7382</strain>
    </source>
</reference>
<dbReference type="RefSeq" id="WP_379870575.1">
    <property type="nucleotide sequence ID" value="NZ_JBHTBH010000004.1"/>
</dbReference>
<name>A0ABW2KFB9_9ACTN</name>
<organism evidence="1 2">
    <name type="scientific">Marinactinospora rubrisoli</name>
    <dbReference type="NCBI Taxonomy" id="2715399"/>
    <lineage>
        <taxon>Bacteria</taxon>
        <taxon>Bacillati</taxon>
        <taxon>Actinomycetota</taxon>
        <taxon>Actinomycetes</taxon>
        <taxon>Streptosporangiales</taxon>
        <taxon>Nocardiopsidaceae</taxon>
        <taxon>Marinactinospora</taxon>
    </lineage>
</organism>
<comment type="caution">
    <text evidence="1">The sequence shown here is derived from an EMBL/GenBank/DDBJ whole genome shotgun (WGS) entry which is preliminary data.</text>
</comment>
<dbReference type="EMBL" id="JBHTBH010000004">
    <property type="protein sequence ID" value="MFC7327984.1"/>
    <property type="molecule type" value="Genomic_DNA"/>
</dbReference>
<evidence type="ECO:0000313" key="1">
    <source>
        <dbReference type="EMBL" id="MFC7327984.1"/>
    </source>
</evidence>
<dbReference type="NCBIfam" id="TIGR03941">
    <property type="entry name" value="tRNA_deam_assoc"/>
    <property type="match status" value="1"/>
</dbReference>
<evidence type="ECO:0000313" key="2">
    <source>
        <dbReference type="Proteomes" id="UP001596540"/>
    </source>
</evidence>
<keyword evidence="2" id="KW-1185">Reference proteome</keyword>
<gene>
    <name evidence="1" type="ORF">ACFQRF_09535</name>
</gene>
<accession>A0ABW2KFB9</accession>
<protein>
    <submittedName>
        <fullName evidence="1">tRNA adenosine deaminase-associated protein</fullName>
    </submittedName>
</protein>
<dbReference type="InterPro" id="IPR023869">
    <property type="entry name" value="tRNA_Adeno_NH3ase_assoc_put"/>
</dbReference>
<sequence>MSIFSAVFSHSDGEWRGTEVDLADVGGIDDVADLMRDVVGSWDPAAVAGTMLLVLEADDEWFGIVRVDDHADPRVFLSDRRVVHGYPVVALLLETADPDVAEDVEGTGQTPYPEPVGDPEVLAELGTPGADLLTLTHREGVLPADALAILAERAGFAESLDTLRG</sequence>